<evidence type="ECO:0000256" key="7">
    <source>
        <dbReference type="RuleBase" id="RU000320"/>
    </source>
</evidence>
<dbReference type="InterPro" id="IPR025383">
    <property type="entry name" value="MrpA_C/MbhD"/>
</dbReference>
<feature type="transmembrane region" description="Helical" evidence="9">
    <location>
        <begin position="654"/>
        <end position="673"/>
    </location>
</feature>
<feature type="domain" description="MrpA C-terminal/MbhE" evidence="13">
    <location>
        <begin position="689"/>
        <end position="772"/>
    </location>
</feature>
<evidence type="ECO:0000259" key="13">
    <source>
        <dbReference type="Pfam" id="PF20501"/>
    </source>
</evidence>
<feature type="transmembrane region" description="Helical" evidence="9">
    <location>
        <begin position="875"/>
        <end position="898"/>
    </location>
</feature>
<feature type="transmembrane region" description="Helical" evidence="9">
    <location>
        <begin position="933"/>
        <end position="955"/>
    </location>
</feature>
<dbReference type="Pfam" id="PF04039">
    <property type="entry name" value="MnhB"/>
    <property type="match status" value="1"/>
</dbReference>
<dbReference type="NCBIfam" id="NF009284">
    <property type="entry name" value="PRK12644.1"/>
    <property type="match status" value="1"/>
</dbReference>
<evidence type="ECO:0000256" key="2">
    <source>
        <dbReference type="ARBA" id="ARBA00022448"/>
    </source>
</evidence>
<keyword evidence="2" id="KW-0813">Transport</keyword>
<sequence length="993" mass="104972">MVLALIALHFVAALLTPLLLSRLGARGFYVVALVPLLGMVYLLTLTGRVAAGERITESVNWIPALDVRISVSIGVLQWVLGMLVCGIGAVVLFYCRWYFGGDPPRRTGAVLVAFAGAMLGLVTSDDLMVMYVFWELTTVFSYLLVGHRPTKSANRSAAMTALIVTTAGGLAMLVGIVMLRVQTGSFSVSALLADPPSGTVTTVAVLLMVVGALTKSAQVPFHFWLPGAMAAPTPVSAYLHAAAMVKAGVYLVALLAPAFADTPGWRPILLGLGVLTMLLGGYRSLRQYDIKLLLAYGTVSQLGFLMVLVGMGSKAAALAGLAMTIAHALFKAALFMVVGIVDHNAGTRDLRALSGVGRQLPWVCAAAVVAGMSMAGLPPLLGFISKESAFVAATDFVGDHGSTPPAAAVLIVIGLLVGSALTFAYTLRFLWGAFADKSSDAVFLAKAVPPATTCRPVHRGFVAAPLLLAALSLIGGFAGGPLTKLLTPYVESFRFGEEPESLALWHGFTVPLGLSVLAWIGGATLFARRDRVARVQATFPRVWDAELVYHRVMRGVDRAAVETTGRTQRGSLPVYLGSILLVVVLVPGSAMLMAPSWPAVRWFDTPTQLVVGAVIVLAAFLTATSRGRLKAVLLLGVTGYGVAFLFLLHGAPDLALTQALVETVTLIVFVLVLRTLPKYFTRRPLRSNRWWRLAIAVAVAVVACGIAVLSAGARVSEPISQAYSRFAYEFGYGKNIVNVILVDARAWDTIGEVSVLVVAATGVASLIFLNRRYSNDVAPTNRGHRHERAVAVASGRRQLVWLRGGQSLSPSSRSIVFEVMTRLLFPTMILVSLFFLFSGHNRPGGGFAGGLVAGLALMIRYLAGGRNELDDAAPVEAGKVLGAGLVVACVSALAPIAFGGRVLQSYAFEPDLGLLGTARLPWGDLALLGDPKFVTSLFFDIGVYLIVIGVMLDIARSLGSAIDRQAEQSLTPRPLDPSTATAAMADATQGRDT</sequence>
<feature type="domain" description="NADH:quinone oxidoreductase/Mrp antiporter transmembrane" evidence="10">
    <location>
        <begin position="124"/>
        <end position="395"/>
    </location>
</feature>
<evidence type="ECO:0000256" key="4">
    <source>
        <dbReference type="ARBA" id="ARBA00022692"/>
    </source>
</evidence>
<feature type="transmembrane region" description="Helical" evidence="9">
    <location>
        <begin position="502"/>
        <end position="527"/>
    </location>
</feature>
<reference evidence="14 15" key="1">
    <citation type="submission" date="2020-05" db="EMBL/GenBank/DDBJ databases">
        <title>Nakamurella sp. DB0629 isolated from air conditioner.</title>
        <authorList>
            <person name="Kim D.H."/>
            <person name="Kim D.-U."/>
        </authorList>
    </citation>
    <scope>NUCLEOTIDE SEQUENCE [LARGE SCALE GENOMIC DNA]</scope>
    <source>
        <strain evidence="14 15">DB0629</strain>
    </source>
</reference>
<dbReference type="InterPro" id="IPR050616">
    <property type="entry name" value="CPA3_Na-H_Antiporter_A"/>
</dbReference>
<keyword evidence="15" id="KW-1185">Reference proteome</keyword>
<feature type="transmembrane region" description="Helical" evidence="9">
    <location>
        <begin position="107"/>
        <end position="122"/>
    </location>
</feature>
<dbReference type="PRINTS" id="PR01434">
    <property type="entry name" value="NADHDHGNASE5"/>
</dbReference>
<accession>A0A849A8V2</accession>
<feature type="transmembrane region" description="Helical" evidence="9">
    <location>
        <begin position="631"/>
        <end position="648"/>
    </location>
</feature>
<keyword evidence="3" id="KW-1003">Cell membrane</keyword>
<keyword evidence="5 9" id="KW-1133">Transmembrane helix</keyword>
<feature type="transmembrane region" description="Helical" evidence="9">
    <location>
        <begin position="819"/>
        <end position="838"/>
    </location>
</feature>
<comment type="subcellular location">
    <subcellularLocation>
        <location evidence="1">Cell membrane</location>
        <topology evidence="1">Multi-pass membrane protein</topology>
    </subcellularLocation>
    <subcellularLocation>
        <location evidence="7">Membrane</location>
        <topology evidence="7">Multi-pass membrane protein</topology>
    </subcellularLocation>
</comment>
<dbReference type="PANTHER" id="PTHR43373:SF1">
    <property type="entry name" value="NA(+)_H(+) ANTIPORTER SUBUNIT A"/>
    <property type="match status" value="1"/>
</dbReference>
<feature type="transmembrane region" description="Helical" evidence="9">
    <location>
        <begin position="750"/>
        <end position="769"/>
    </location>
</feature>
<feature type="transmembrane region" description="Helical" evidence="9">
    <location>
        <begin position="405"/>
        <end position="427"/>
    </location>
</feature>
<dbReference type="Pfam" id="PF20501">
    <property type="entry name" value="MbhE"/>
    <property type="match status" value="1"/>
</dbReference>
<dbReference type="Pfam" id="PF13244">
    <property type="entry name" value="MbhD"/>
    <property type="match status" value="1"/>
</dbReference>
<dbReference type="AlphaFoldDB" id="A0A849A8V2"/>
<feature type="transmembrane region" description="Helical" evidence="9">
    <location>
        <begin position="265"/>
        <end position="285"/>
    </location>
</feature>
<comment type="caution">
    <text evidence="14">The sequence shown here is derived from an EMBL/GenBank/DDBJ whole genome shotgun (WGS) entry which is preliminary data.</text>
</comment>
<evidence type="ECO:0000256" key="9">
    <source>
        <dbReference type="SAM" id="Phobius"/>
    </source>
</evidence>
<organism evidence="14 15">
    <name type="scientific">Nakamurella aerolata</name>
    <dbReference type="NCBI Taxonomy" id="1656892"/>
    <lineage>
        <taxon>Bacteria</taxon>
        <taxon>Bacillati</taxon>
        <taxon>Actinomycetota</taxon>
        <taxon>Actinomycetes</taxon>
        <taxon>Nakamurellales</taxon>
        <taxon>Nakamurellaceae</taxon>
        <taxon>Nakamurella</taxon>
    </lineage>
</organism>
<feature type="transmembrane region" description="Helical" evidence="9">
    <location>
        <begin position="693"/>
        <end position="713"/>
    </location>
</feature>
<dbReference type="InterPro" id="IPR042106">
    <property type="entry name" value="Nuo/plastoQ_OxRdtase_6_NuoJ"/>
</dbReference>
<feature type="transmembrane region" description="Helical" evidence="9">
    <location>
        <begin position="844"/>
        <end position="863"/>
    </location>
</feature>
<dbReference type="RefSeq" id="WP_171200671.1">
    <property type="nucleotide sequence ID" value="NZ_JABEND010000009.1"/>
</dbReference>
<name>A0A849A8V2_9ACTN</name>
<feature type="transmembrane region" description="Helical" evidence="9">
    <location>
        <begin position="75"/>
        <end position="95"/>
    </location>
</feature>
<feature type="region of interest" description="Disordered" evidence="8">
    <location>
        <begin position="969"/>
        <end position="993"/>
    </location>
</feature>
<dbReference type="Pfam" id="PF00361">
    <property type="entry name" value="Proton_antipo_M"/>
    <property type="match status" value="1"/>
</dbReference>
<keyword evidence="4 7" id="KW-0812">Transmembrane</keyword>
<feature type="transmembrane region" description="Helical" evidence="9">
    <location>
        <begin position="128"/>
        <end position="145"/>
    </location>
</feature>
<feature type="transmembrane region" description="Helical" evidence="9">
    <location>
        <begin position="157"/>
        <end position="179"/>
    </location>
</feature>
<feature type="transmembrane region" description="Helical" evidence="9">
    <location>
        <begin position="317"/>
        <end position="341"/>
    </location>
</feature>
<evidence type="ECO:0000259" key="11">
    <source>
        <dbReference type="Pfam" id="PF04039"/>
    </source>
</evidence>
<feature type="transmembrane region" description="Helical" evidence="9">
    <location>
        <begin position="461"/>
        <end position="482"/>
    </location>
</feature>
<evidence type="ECO:0000313" key="15">
    <source>
        <dbReference type="Proteomes" id="UP000562984"/>
    </source>
</evidence>
<evidence type="ECO:0000256" key="5">
    <source>
        <dbReference type="ARBA" id="ARBA00022989"/>
    </source>
</evidence>
<proteinExistence type="predicted"/>
<evidence type="ECO:0000256" key="1">
    <source>
        <dbReference type="ARBA" id="ARBA00004651"/>
    </source>
</evidence>
<dbReference type="GO" id="GO:0005886">
    <property type="term" value="C:plasma membrane"/>
    <property type="evidence" value="ECO:0007669"/>
    <property type="project" value="UniProtKB-SubCell"/>
</dbReference>
<feature type="transmembrane region" description="Helical" evidence="9">
    <location>
        <begin position="199"/>
        <end position="225"/>
    </location>
</feature>
<evidence type="ECO:0000313" key="14">
    <source>
        <dbReference type="EMBL" id="NNG36965.1"/>
    </source>
</evidence>
<feature type="transmembrane region" description="Helical" evidence="9">
    <location>
        <begin position="292"/>
        <end position="311"/>
    </location>
</feature>
<keyword evidence="6 9" id="KW-0472">Membrane</keyword>
<feature type="domain" description="Na+/H+ antiporter MnhB subunit-related protein" evidence="11">
    <location>
        <begin position="816"/>
        <end position="952"/>
    </location>
</feature>
<dbReference type="Gene3D" id="1.20.120.1200">
    <property type="entry name" value="NADH-ubiquinone/plastoquinone oxidoreductase chain 6, subunit NuoJ"/>
    <property type="match status" value="1"/>
</dbReference>
<feature type="transmembrane region" description="Helical" evidence="9">
    <location>
        <begin position="362"/>
        <end position="385"/>
    </location>
</feature>
<evidence type="ECO:0000256" key="8">
    <source>
        <dbReference type="SAM" id="MobiDB-lite"/>
    </source>
</evidence>
<dbReference type="Proteomes" id="UP000562984">
    <property type="component" value="Unassembled WGS sequence"/>
</dbReference>
<evidence type="ECO:0000256" key="3">
    <source>
        <dbReference type="ARBA" id="ARBA00022475"/>
    </source>
</evidence>
<evidence type="ECO:0000256" key="6">
    <source>
        <dbReference type="ARBA" id="ARBA00023136"/>
    </source>
</evidence>
<protein>
    <submittedName>
        <fullName evidence="14">Na+/H+ antiporter subunit A</fullName>
    </submittedName>
</protein>
<dbReference type="InterPro" id="IPR007182">
    <property type="entry name" value="MnhB"/>
</dbReference>
<feature type="transmembrane region" description="Helical" evidence="9">
    <location>
        <begin position="606"/>
        <end position="624"/>
    </location>
</feature>
<dbReference type="EMBL" id="JABEND010000009">
    <property type="protein sequence ID" value="NNG36965.1"/>
    <property type="molecule type" value="Genomic_DNA"/>
</dbReference>
<dbReference type="PANTHER" id="PTHR43373">
    <property type="entry name" value="NA(+)/H(+) ANTIPORTER SUBUNIT"/>
    <property type="match status" value="1"/>
</dbReference>
<evidence type="ECO:0000259" key="12">
    <source>
        <dbReference type="Pfam" id="PF13244"/>
    </source>
</evidence>
<evidence type="ECO:0000259" key="10">
    <source>
        <dbReference type="Pfam" id="PF00361"/>
    </source>
</evidence>
<feature type="transmembrane region" description="Helical" evidence="9">
    <location>
        <begin position="574"/>
        <end position="594"/>
    </location>
</feature>
<dbReference type="InterPro" id="IPR001750">
    <property type="entry name" value="ND/Mrp_TM"/>
</dbReference>
<feature type="domain" description="MrpA C-terminal/MbhD" evidence="12">
    <location>
        <begin position="614"/>
        <end position="678"/>
    </location>
</feature>
<gene>
    <name evidence="14" type="ORF">HKD39_14855</name>
</gene>
<dbReference type="InterPro" id="IPR046806">
    <property type="entry name" value="MrpA_C/MbhE"/>
</dbReference>